<keyword evidence="1 4" id="KW-0812">Transmembrane</keyword>
<feature type="transmembrane region" description="Helical" evidence="4">
    <location>
        <begin position="356"/>
        <end position="378"/>
    </location>
</feature>
<dbReference type="RefSeq" id="WP_127789177.1">
    <property type="nucleotide sequence ID" value="NZ_SACL01000007.1"/>
</dbReference>
<evidence type="ECO:0000256" key="1">
    <source>
        <dbReference type="ARBA" id="ARBA00022692"/>
    </source>
</evidence>
<feature type="transmembrane region" description="Helical" evidence="4">
    <location>
        <begin position="78"/>
        <end position="100"/>
    </location>
</feature>
<dbReference type="Proteomes" id="UP000282957">
    <property type="component" value="Unassembled WGS sequence"/>
</dbReference>
<dbReference type="SUPFAM" id="SSF103473">
    <property type="entry name" value="MFS general substrate transporter"/>
    <property type="match status" value="1"/>
</dbReference>
<feature type="transmembrane region" description="Helical" evidence="4">
    <location>
        <begin position="161"/>
        <end position="179"/>
    </location>
</feature>
<feature type="transmembrane region" description="Helical" evidence="4">
    <location>
        <begin position="9"/>
        <end position="34"/>
    </location>
</feature>
<dbReference type="GO" id="GO:0022857">
    <property type="term" value="F:transmembrane transporter activity"/>
    <property type="evidence" value="ECO:0007669"/>
    <property type="project" value="InterPro"/>
</dbReference>
<evidence type="ECO:0000256" key="2">
    <source>
        <dbReference type="ARBA" id="ARBA00022989"/>
    </source>
</evidence>
<keyword evidence="3 4" id="KW-0472">Membrane</keyword>
<reference evidence="6 7" key="1">
    <citation type="submission" date="2019-01" db="EMBL/GenBank/DDBJ databases">
        <authorList>
            <person name="Chen W.-M."/>
        </authorList>
    </citation>
    <scope>NUCLEOTIDE SEQUENCE [LARGE SCALE GENOMIC DNA]</scope>
    <source>
        <strain evidence="6 7">CCP-6</strain>
    </source>
</reference>
<dbReference type="AlphaFoldDB" id="A0A437M433"/>
<dbReference type="PANTHER" id="PTHR23521:SF2">
    <property type="entry name" value="TRANSPORTER MFS SUPERFAMILY"/>
    <property type="match status" value="1"/>
</dbReference>
<dbReference type="InterPro" id="IPR011701">
    <property type="entry name" value="MFS"/>
</dbReference>
<keyword evidence="7" id="KW-1185">Reference proteome</keyword>
<keyword evidence="2 4" id="KW-1133">Transmembrane helix</keyword>
<feature type="transmembrane region" description="Helical" evidence="4">
    <location>
        <begin position="46"/>
        <end position="66"/>
    </location>
</feature>
<dbReference type="PROSITE" id="PS50850">
    <property type="entry name" value="MFS"/>
    <property type="match status" value="1"/>
</dbReference>
<feature type="transmembrane region" description="Helical" evidence="4">
    <location>
        <begin position="293"/>
        <end position="313"/>
    </location>
</feature>
<feature type="transmembrane region" description="Helical" evidence="4">
    <location>
        <begin position="200"/>
        <end position="225"/>
    </location>
</feature>
<evidence type="ECO:0000259" key="5">
    <source>
        <dbReference type="PROSITE" id="PS50850"/>
    </source>
</evidence>
<evidence type="ECO:0000256" key="3">
    <source>
        <dbReference type="ARBA" id="ARBA00023136"/>
    </source>
</evidence>
<evidence type="ECO:0000313" key="7">
    <source>
        <dbReference type="Proteomes" id="UP000282957"/>
    </source>
</evidence>
<feature type="transmembrane region" description="Helical" evidence="4">
    <location>
        <begin position="237"/>
        <end position="257"/>
    </location>
</feature>
<dbReference type="Pfam" id="PF07690">
    <property type="entry name" value="MFS_1"/>
    <property type="match status" value="1"/>
</dbReference>
<feature type="domain" description="Major facilitator superfamily (MFS) profile" evidence="5">
    <location>
        <begin position="203"/>
        <end position="382"/>
    </location>
</feature>
<feature type="transmembrane region" description="Helical" evidence="4">
    <location>
        <begin position="269"/>
        <end position="287"/>
    </location>
</feature>
<feature type="transmembrane region" description="Helical" evidence="4">
    <location>
        <begin position="134"/>
        <end position="155"/>
    </location>
</feature>
<evidence type="ECO:0000313" key="6">
    <source>
        <dbReference type="EMBL" id="RVT92323.1"/>
    </source>
</evidence>
<evidence type="ECO:0000256" key="4">
    <source>
        <dbReference type="SAM" id="Phobius"/>
    </source>
</evidence>
<dbReference type="PANTHER" id="PTHR23521">
    <property type="entry name" value="TRANSPORTER MFS SUPERFAMILY"/>
    <property type="match status" value="1"/>
</dbReference>
<accession>A0A437M433</accession>
<proteinExistence type="predicted"/>
<dbReference type="InterPro" id="IPR036259">
    <property type="entry name" value="MFS_trans_sf"/>
</dbReference>
<dbReference type="InterPro" id="IPR020846">
    <property type="entry name" value="MFS_dom"/>
</dbReference>
<feature type="transmembrane region" description="Helical" evidence="4">
    <location>
        <begin position="325"/>
        <end position="350"/>
    </location>
</feature>
<dbReference type="EMBL" id="SACL01000007">
    <property type="protein sequence ID" value="RVT92323.1"/>
    <property type="molecule type" value="Genomic_DNA"/>
</dbReference>
<sequence>MTQAAPRGVWLFVAAATCAFGGVWMSVPLASVLLAERGEAPALVGLYAASVWVTALCSAPFTPWIAGRAGGAVRLHRASGFVCAMAMLGLATDPALPFWFLLGPVLGASSCLTWTTSDAVVGAMAPAGREGRFLGIYQTFVSAAIGGGPAMLWLTGVRTEAFAAAACIILVGTLLTLPVSEPQGAVPRRMRVSIPRLRPVALMMMAPAGAAMMCGSLEGVAGAVFPVQALGLGMSAAAAASIVVATGFGNVLAQFPVGWFADRFGTHRALLACAVLVAVGALLWPVLAPGQWVWPLLSVWGGAAGAIYTLGMVRAVQRFAGPARAMGMAGLNTAYLTGGAIGAPLGGLVLQAMPGAGLSVALAVLALSAGLGLSLAALRRGG</sequence>
<comment type="caution">
    <text evidence="6">The sequence shown here is derived from an EMBL/GenBank/DDBJ whole genome shotgun (WGS) entry which is preliminary data.</text>
</comment>
<dbReference type="Gene3D" id="1.20.1250.20">
    <property type="entry name" value="MFS general substrate transporter like domains"/>
    <property type="match status" value="2"/>
</dbReference>
<name>A0A437M433_9PROT</name>
<organism evidence="6 7">
    <name type="scientific">Rhodovarius crocodyli</name>
    <dbReference type="NCBI Taxonomy" id="1979269"/>
    <lineage>
        <taxon>Bacteria</taxon>
        <taxon>Pseudomonadati</taxon>
        <taxon>Pseudomonadota</taxon>
        <taxon>Alphaproteobacteria</taxon>
        <taxon>Acetobacterales</taxon>
        <taxon>Roseomonadaceae</taxon>
        <taxon>Rhodovarius</taxon>
    </lineage>
</organism>
<dbReference type="GO" id="GO:0005886">
    <property type="term" value="C:plasma membrane"/>
    <property type="evidence" value="ECO:0007669"/>
    <property type="project" value="TreeGrafter"/>
</dbReference>
<feature type="transmembrane region" description="Helical" evidence="4">
    <location>
        <begin position="106"/>
        <end position="127"/>
    </location>
</feature>
<protein>
    <submittedName>
        <fullName evidence="6">MFS transporter</fullName>
    </submittedName>
</protein>
<gene>
    <name evidence="6" type="ORF">EOD42_19115</name>
</gene>
<dbReference type="OrthoDB" id="9797524at2"/>